<reference evidence="1" key="1">
    <citation type="journal article" date="2023" name="Mol. Phylogenet. Evol.">
        <title>Genome-scale phylogeny and comparative genomics of the fungal order Sordariales.</title>
        <authorList>
            <person name="Hensen N."/>
            <person name="Bonometti L."/>
            <person name="Westerberg I."/>
            <person name="Brannstrom I.O."/>
            <person name="Guillou S."/>
            <person name="Cros-Aarteil S."/>
            <person name="Calhoun S."/>
            <person name="Haridas S."/>
            <person name="Kuo A."/>
            <person name="Mondo S."/>
            <person name="Pangilinan J."/>
            <person name="Riley R."/>
            <person name="LaButti K."/>
            <person name="Andreopoulos B."/>
            <person name="Lipzen A."/>
            <person name="Chen C."/>
            <person name="Yan M."/>
            <person name="Daum C."/>
            <person name="Ng V."/>
            <person name="Clum A."/>
            <person name="Steindorff A."/>
            <person name="Ohm R.A."/>
            <person name="Martin F."/>
            <person name="Silar P."/>
            <person name="Natvig D.O."/>
            <person name="Lalanne C."/>
            <person name="Gautier V."/>
            <person name="Ament-Velasquez S.L."/>
            <person name="Kruys A."/>
            <person name="Hutchinson M.I."/>
            <person name="Powell A.J."/>
            <person name="Barry K."/>
            <person name="Miller A.N."/>
            <person name="Grigoriev I.V."/>
            <person name="Debuchy R."/>
            <person name="Gladieux P."/>
            <person name="Hiltunen Thoren M."/>
            <person name="Johannesson H."/>
        </authorList>
    </citation>
    <scope>NUCLEOTIDE SEQUENCE</scope>
    <source>
        <strain evidence="1">CBS 123565</strain>
    </source>
</reference>
<organism evidence="1 2">
    <name type="scientific">Trichocladium antarcticum</name>
    <dbReference type="NCBI Taxonomy" id="1450529"/>
    <lineage>
        <taxon>Eukaryota</taxon>
        <taxon>Fungi</taxon>
        <taxon>Dikarya</taxon>
        <taxon>Ascomycota</taxon>
        <taxon>Pezizomycotina</taxon>
        <taxon>Sordariomycetes</taxon>
        <taxon>Sordariomycetidae</taxon>
        <taxon>Sordariales</taxon>
        <taxon>Chaetomiaceae</taxon>
        <taxon>Trichocladium</taxon>
    </lineage>
</organism>
<dbReference type="EMBL" id="MU853442">
    <property type="protein sequence ID" value="KAK4130130.1"/>
    <property type="molecule type" value="Genomic_DNA"/>
</dbReference>
<comment type="caution">
    <text evidence="1">The sequence shown here is derived from an EMBL/GenBank/DDBJ whole genome shotgun (WGS) entry which is preliminary data.</text>
</comment>
<sequence length="185" mass="20029">MATNPQDYAPHSHHGRTTHVILGGELTTAYPADGGGGGGDPGQARPKAMYGAGDRIDVDARRVHEVWIGGRGLYPLSYDSWHLGRRPFLRLGDDSCTVCLITHTAQGLVLLLVSEMEIPRAGGRGKSAYAGGALIARQLCVQPSSSRWPITLHVFLLVQQIYTVYVCAACPNMALLFWNPDAYVE</sequence>
<dbReference type="AlphaFoldDB" id="A0AAN6Z8W1"/>
<accession>A0AAN6Z8W1</accession>
<evidence type="ECO:0000313" key="1">
    <source>
        <dbReference type="EMBL" id="KAK4130130.1"/>
    </source>
</evidence>
<dbReference type="Proteomes" id="UP001304895">
    <property type="component" value="Unassembled WGS sequence"/>
</dbReference>
<keyword evidence="2" id="KW-1185">Reference proteome</keyword>
<name>A0AAN6Z8W1_9PEZI</name>
<proteinExistence type="predicted"/>
<protein>
    <submittedName>
        <fullName evidence="1">Uncharacterized protein</fullName>
    </submittedName>
</protein>
<gene>
    <name evidence="1" type="ORF">BT67DRAFT_437243</name>
</gene>
<evidence type="ECO:0000313" key="2">
    <source>
        <dbReference type="Proteomes" id="UP001304895"/>
    </source>
</evidence>
<reference evidence="1" key="2">
    <citation type="submission" date="2023-05" db="EMBL/GenBank/DDBJ databases">
        <authorList>
            <consortium name="Lawrence Berkeley National Laboratory"/>
            <person name="Steindorff A."/>
            <person name="Hensen N."/>
            <person name="Bonometti L."/>
            <person name="Westerberg I."/>
            <person name="Brannstrom I.O."/>
            <person name="Guillou S."/>
            <person name="Cros-Aarteil S."/>
            <person name="Calhoun S."/>
            <person name="Haridas S."/>
            <person name="Kuo A."/>
            <person name="Mondo S."/>
            <person name="Pangilinan J."/>
            <person name="Riley R."/>
            <person name="Labutti K."/>
            <person name="Andreopoulos B."/>
            <person name="Lipzen A."/>
            <person name="Chen C."/>
            <person name="Yanf M."/>
            <person name="Daum C."/>
            <person name="Ng V."/>
            <person name="Clum A."/>
            <person name="Ohm R."/>
            <person name="Martin F."/>
            <person name="Silar P."/>
            <person name="Natvig D."/>
            <person name="Lalanne C."/>
            <person name="Gautier V."/>
            <person name="Ament-Velasquez S.L."/>
            <person name="Kruys A."/>
            <person name="Hutchinson M.I."/>
            <person name="Powell A.J."/>
            <person name="Barry K."/>
            <person name="Miller A.N."/>
            <person name="Grigoriev I.V."/>
            <person name="Debuchy R."/>
            <person name="Gladieux P."/>
            <person name="Thoren M.H."/>
            <person name="Johannesson H."/>
        </authorList>
    </citation>
    <scope>NUCLEOTIDE SEQUENCE</scope>
    <source>
        <strain evidence="1">CBS 123565</strain>
    </source>
</reference>